<name>A0ABP8YLI6_9ACTN</name>
<accession>A0ABP8YLI6</accession>
<reference evidence="4" key="1">
    <citation type="journal article" date="2019" name="Int. J. Syst. Evol. Microbiol.">
        <title>The Global Catalogue of Microorganisms (GCM) 10K type strain sequencing project: providing services to taxonomists for standard genome sequencing and annotation.</title>
        <authorList>
            <consortium name="The Broad Institute Genomics Platform"/>
            <consortium name="The Broad Institute Genome Sequencing Center for Infectious Disease"/>
            <person name="Wu L."/>
            <person name="Ma J."/>
        </authorList>
    </citation>
    <scope>NUCLEOTIDE SEQUENCE [LARGE SCALE GENOMIC DNA]</scope>
    <source>
        <strain evidence="4">JCM 18532</strain>
    </source>
</reference>
<organism evidence="3 4">
    <name type="scientific">Nocardioides endophyticus</name>
    <dbReference type="NCBI Taxonomy" id="1353775"/>
    <lineage>
        <taxon>Bacteria</taxon>
        <taxon>Bacillati</taxon>
        <taxon>Actinomycetota</taxon>
        <taxon>Actinomycetes</taxon>
        <taxon>Propionibacteriales</taxon>
        <taxon>Nocardioidaceae</taxon>
        <taxon>Nocardioides</taxon>
    </lineage>
</organism>
<evidence type="ECO:0000313" key="4">
    <source>
        <dbReference type="Proteomes" id="UP001499882"/>
    </source>
</evidence>
<dbReference type="EMBL" id="BAABKN010000009">
    <property type="protein sequence ID" value="GAA4730750.1"/>
    <property type="molecule type" value="Genomic_DNA"/>
</dbReference>
<sequence>MTTRQTSCRIAVALLVGVAGFLVPAPAGAERSHVRLDGVDVRLHAGTTQVVTVNRTTGHRARVTLWAYADGRWQQRIRAFDGRIGYGGLVPGSRRVQNTGTTPLGTYDLPWAFGMHGRDAAWDLPYRKVRSGDFWVQDNRSPHYNRFRNRSQGGFRWWLPPSDPNSSERLTDYRSQYEWSIVVDFNRDQVRHRGSGIFLHVNGSGATAGCVSAPRWFIQRLMARLDPDRKPLIAIGR</sequence>
<dbReference type="RefSeq" id="WP_345525842.1">
    <property type="nucleotide sequence ID" value="NZ_BAABKN010000009.1"/>
</dbReference>
<keyword evidence="1" id="KW-0732">Signal</keyword>
<feature type="domain" description="L,D-TPase catalytic" evidence="2">
    <location>
        <begin position="50"/>
        <end position="228"/>
    </location>
</feature>
<dbReference type="PANTHER" id="PTHR38589:SF1">
    <property type="entry name" value="BLR0621 PROTEIN"/>
    <property type="match status" value="1"/>
</dbReference>
<feature type="signal peptide" evidence="1">
    <location>
        <begin position="1"/>
        <end position="29"/>
    </location>
</feature>
<keyword evidence="4" id="KW-1185">Reference proteome</keyword>
<dbReference type="PANTHER" id="PTHR38589">
    <property type="entry name" value="BLR0621 PROTEIN"/>
    <property type="match status" value="1"/>
</dbReference>
<dbReference type="InterPro" id="IPR005490">
    <property type="entry name" value="LD_TPept_cat_dom"/>
</dbReference>
<protein>
    <submittedName>
        <fullName evidence="3">L,D-transpeptidase family protein</fullName>
    </submittedName>
</protein>
<dbReference type="Proteomes" id="UP001499882">
    <property type="component" value="Unassembled WGS sequence"/>
</dbReference>
<evidence type="ECO:0000313" key="3">
    <source>
        <dbReference type="EMBL" id="GAA4730750.1"/>
    </source>
</evidence>
<proteinExistence type="predicted"/>
<evidence type="ECO:0000259" key="2">
    <source>
        <dbReference type="Pfam" id="PF03734"/>
    </source>
</evidence>
<dbReference type="Pfam" id="PF03734">
    <property type="entry name" value="YkuD"/>
    <property type="match status" value="1"/>
</dbReference>
<gene>
    <name evidence="3" type="ORF">GCM10023350_12570</name>
</gene>
<feature type="chain" id="PRO_5046218234" evidence="1">
    <location>
        <begin position="30"/>
        <end position="237"/>
    </location>
</feature>
<comment type="caution">
    <text evidence="3">The sequence shown here is derived from an EMBL/GenBank/DDBJ whole genome shotgun (WGS) entry which is preliminary data.</text>
</comment>
<evidence type="ECO:0000256" key="1">
    <source>
        <dbReference type="SAM" id="SignalP"/>
    </source>
</evidence>